<dbReference type="SMART" id="SM00354">
    <property type="entry name" value="HTH_LACI"/>
    <property type="match status" value="1"/>
</dbReference>
<dbReference type="InterPro" id="IPR028082">
    <property type="entry name" value="Peripla_BP_I"/>
</dbReference>
<dbReference type="EMBL" id="ACOP02000041">
    <property type="protein sequence ID" value="EEU96926.1"/>
    <property type="molecule type" value="Genomic_DNA"/>
</dbReference>
<dbReference type="OrthoDB" id="9775106at2"/>
<organism evidence="5 6">
    <name type="scientific">Faecalibacterium duncaniae (strain DSM 17677 / JCM 31915 / A2-165)</name>
    <name type="common">Faecalibacterium prausnitzii</name>
    <dbReference type="NCBI Taxonomy" id="411483"/>
    <lineage>
        <taxon>Bacteria</taxon>
        <taxon>Bacillati</taxon>
        <taxon>Bacillota</taxon>
        <taxon>Clostridia</taxon>
        <taxon>Eubacteriales</taxon>
        <taxon>Oscillospiraceae</taxon>
        <taxon>Faecalibacterium</taxon>
    </lineage>
</organism>
<dbReference type="SUPFAM" id="SSF47413">
    <property type="entry name" value="lambda repressor-like DNA-binding domains"/>
    <property type="match status" value="1"/>
</dbReference>
<dbReference type="SUPFAM" id="SSF53822">
    <property type="entry name" value="Periplasmic binding protein-like I"/>
    <property type="match status" value="1"/>
</dbReference>
<dbReference type="Gene3D" id="1.10.260.40">
    <property type="entry name" value="lambda repressor-like DNA-binding domains"/>
    <property type="match status" value="1"/>
</dbReference>
<dbReference type="PANTHER" id="PTHR30146">
    <property type="entry name" value="LACI-RELATED TRANSCRIPTIONAL REPRESSOR"/>
    <property type="match status" value="1"/>
</dbReference>
<dbReference type="HOGENOM" id="CLU_782444_0_0_9"/>
<evidence type="ECO:0000313" key="5">
    <source>
        <dbReference type="EMBL" id="EEU96926.1"/>
    </source>
</evidence>
<dbReference type="Pfam" id="PF00356">
    <property type="entry name" value="LacI"/>
    <property type="match status" value="1"/>
</dbReference>
<keyword evidence="2" id="KW-0238">DNA-binding</keyword>
<dbReference type="InterPro" id="IPR000843">
    <property type="entry name" value="HTH_LacI"/>
</dbReference>
<dbReference type="InterPro" id="IPR010982">
    <property type="entry name" value="Lambda_DNA-bd_dom_sf"/>
</dbReference>
<evidence type="ECO:0000256" key="3">
    <source>
        <dbReference type="ARBA" id="ARBA00023163"/>
    </source>
</evidence>
<dbReference type="Proteomes" id="UP000004619">
    <property type="component" value="Unassembled WGS sequence"/>
</dbReference>
<comment type="caution">
    <text evidence="5">The sequence shown here is derived from an EMBL/GenBank/DDBJ whole genome shotgun (WGS) entry which is preliminary data.</text>
</comment>
<dbReference type="STRING" id="411483.FAEPRAA2165_01460"/>
<reference evidence="5" key="1">
    <citation type="submission" date="2009-08" db="EMBL/GenBank/DDBJ databases">
        <authorList>
            <person name="Weinstock G."/>
            <person name="Sodergren E."/>
            <person name="Clifton S."/>
            <person name="Fulton L."/>
            <person name="Fulton B."/>
            <person name="Courtney L."/>
            <person name="Fronick C."/>
            <person name="Harrison M."/>
            <person name="Strong C."/>
            <person name="Farmer C."/>
            <person name="Delahaunty K."/>
            <person name="Markovic C."/>
            <person name="Hall O."/>
            <person name="Minx P."/>
            <person name="Tomlinson C."/>
            <person name="Mitreva M."/>
            <person name="Nelson J."/>
            <person name="Hou S."/>
            <person name="Wollam A."/>
            <person name="Pepin K.H."/>
            <person name="Johnson M."/>
            <person name="Bhonagiri V."/>
            <person name="Nash W.E."/>
            <person name="Warren W."/>
            <person name="Chinwalla A."/>
            <person name="Mardis E.R."/>
            <person name="Wilson R.K."/>
        </authorList>
    </citation>
    <scope>NUCLEOTIDE SEQUENCE [LARGE SCALE GENOMIC DNA]</scope>
    <source>
        <strain evidence="5">A2-165</strain>
    </source>
</reference>
<dbReference type="CDD" id="cd01392">
    <property type="entry name" value="HTH_LacI"/>
    <property type="match status" value="1"/>
</dbReference>
<gene>
    <name evidence="5" type="ORF">FAEPRAA2165_01460</name>
</gene>
<protein>
    <submittedName>
        <fullName evidence="5">Transcriptional regulator, LacI family</fullName>
    </submittedName>
</protein>
<evidence type="ECO:0000256" key="1">
    <source>
        <dbReference type="ARBA" id="ARBA00023015"/>
    </source>
</evidence>
<keyword evidence="1" id="KW-0805">Transcription regulation</keyword>
<sequence length="354" mass="39172">MAVMKDVAKLAGVSISTVSFVLNGTAKEHKVADKTAQKVLCAARDLGYQLNAPSVISPSQLTIALFFPSVSLSAEVNLFASAMERQIQQTDTPFNLLLCLYERGQLEMRIRNLAPSAYTAAIVVAESESDRNALEKLPNTLPLILFNGTSRNFCSVSCQTEDSIRQAAQIISAKNYHNIVILSGVQPDCSEDDTLNQLMIILHQQGIPISLQQCFSTENSYQGGAIAARRILNLSEKPELVITMNTTLAFGAIPLLARNDFYFYAAGRTSQFWTNGRPESPEQLYSLNLFYWNPDVFNCRRLLYAGTSSCSWGTKSRRACSLSVQSDAECQFYDLILGACCIRSLYTKCRQCIM</sequence>
<dbReference type="PANTHER" id="PTHR30146:SF109">
    <property type="entry name" value="HTH-TYPE TRANSCRIPTIONAL REGULATOR GALS"/>
    <property type="match status" value="1"/>
</dbReference>
<dbReference type="GO" id="GO:0000976">
    <property type="term" value="F:transcription cis-regulatory region binding"/>
    <property type="evidence" value="ECO:0007669"/>
    <property type="project" value="TreeGrafter"/>
</dbReference>
<dbReference type="PATRIC" id="fig|411483.3.peg.1455"/>
<keyword evidence="6" id="KW-1185">Reference proteome</keyword>
<name>C7H590_FAED2</name>
<evidence type="ECO:0000259" key="4">
    <source>
        <dbReference type="PROSITE" id="PS50932"/>
    </source>
</evidence>
<dbReference type="PROSITE" id="PS00356">
    <property type="entry name" value="HTH_LACI_1"/>
    <property type="match status" value="1"/>
</dbReference>
<dbReference type="Gene3D" id="3.40.50.2300">
    <property type="match status" value="2"/>
</dbReference>
<dbReference type="eggNOG" id="COG1609">
    <property type="taxonomic scope" value="Bacteria"/>
</dbReference>
<feature type="domain" description="HTH lacI-type" evidence="4">
    <location>
        <begin position="2"/>
        <end position="59"/>
    </location>
</feature>
<evidence type="ECO:0000313" key="6">
    <source>
        <dbReference type="Proteomes" id="UP000004619"/>
    </source>
</evidence>
<keyword evidence="3" id="KW-0804">Transcription</keyword>
<evidence type="ECO:0000256" key="2">
    <source>
        <dbReference type="ARBA" id="ARBA00023125"/>
    </source>
</evidence>
<dbReference type="AlphaFoldDB" id="C7H590"/>
<dbReference type="GO" id="GO:0003700">
    <property type="term" value="F:DNA-binding transcription factor activity"/>
    <property type="evidence" value="ECO:0007669"/>
    <property type="project" value="TreeGrafter"/>
</dbReference>
<proteinExistence type="predicted"/>
<dbReference type="RefSeq" id="WP_005932459.1">
    <property type="nucleotide sequence ID" value="NZ_GG697151.2"/>
</dbReference>
<accession>C7H590</accession>
<dbReference type="PROSITE" id="PS50932">
    <property type="entry name" value="HTH_LACI_2"/>
    <property type="match status" value="1"/>
</dbReference>